<gene>
    <name evidence="2" type="ORF">FOMPIDRAFT_128575</name>
</gene>
<dbReference type="STRING" id="743788.S8DND2"/>
<accession>S8DND2</accession>
<dbReference type="eggNOG" id="ENOG502SKEZ">
    <property type="taxonomic scope" value="Eukaryota"/>
</dbReference>
<organism evidence="2 3">
    <name type="scientific">Fomitopsis schrenkii</name>
    <name type="common">Brown rot fungus</name>
    <dbReference type="NCBI Taxonomy" id="2126942"/>
    <lineage>
        <taxon>Eukaryota</taxon>
        <taxon>Fungi</taxon>
        <taxon>Dikarya</taxon>
        <taxon>Basidiomycota</taxon>
        <taxon>Agaricomycotina</taxon>
        <taxon>Agaricomycetes</taxon>
        <taxon>Polyporales</taxon>
        <taxon>Fomitopsis</taxon>
    </lineage>
</organism>
<name>S8DND2_FOMSC</name>
<dbReference type="InterPro" id="IPR041320">
    <property type="entry name" value="CxC1"/>
</dbReference>
<evidence type="ECO:0000259" key="1">
    <source>
        <dbReference type="Pfam" id="PF18802"/>
    </source>
</evidence>
<dbReference type="Pfam" id="PF18802">
    <property type="entry name" value="CxC1"/>
    <property type="match status" value="1"/>
</dbReference>
<sequence length="301" mass="33232">MPALPLSLFTGLSFEEWDQLRAVVVVDFFEVSRQTFQHVAVMSYANVTLVSNGYLGCAPQEPMVAISLQVLDAYRQLHRACPQLSTQAFMKGLCCLHKVPIDKQLVKQFRSAFDVYLDIQYHIDALVACALGRDTPNCSMRLDGRSARTDIWLTPADVNCFQDEVGSTKIISFRPTGSEDMAVDVGVDRPPAGAPDFADVPDNNDTLLELPNQAGEHLGSVDVCVEQWCNAGPEARKKMFTLFAYTGVFVCLCRHGQLLIIMKYPLAIVNKMMDVYGPNTLLGYDIACTFSKMLACSTLGP</sequence>
<dbReference type="PANTHER" id="PTHR33096">
    <property type="entry name" value="CXC2 DOMAIN-CONTAINING PROTEIN"/>
    <property type="match status" value="1"/>
</dbReference>
<evidence type="ECO:0000313" key="2">
    <source>
        <dbReference type="EMBL" id="EPS92813.1"/>
    </source>
</evidence>
<reference evidence="2 3" key="1">
    <citation type="journal article" date="2012" name="Science">
        <title>The Paleozoic origin of enzymatic lignin decomposition reconstructed from 31 fungal genomes.</title>
        <authorList>
            <person name="Floudas D."/>
            <person name="Binder M."/>
            <person name="Riley R."/>
            <person name="Barry K."/>
            <person name="Blanchette R.A."/>
            <person name="Henrissat B."/>
            <person name="Martinez A.T."/>
            <person name="Otillar R."/>
            <person name="Spatafora J.W."/>
            <person name="Yadav J.S."/>
            <person name="Aerts A."/>
            <person name="Benoit I."/>
            <person name="Boyd A."/>
            <person name="Carlson A."/>
            <person name="Copeland A."/>
            <person name="Coutinho P.M."/>
            <person name="de Vries R.P."/>
            <person name="Ferreira P."/>
            <person name="Findley K."/>
            <person name="Foster B."/>
            <person name="Gaskell J."/>
            <person name="Glotzer D."/>
            <person name="Gorecki P."/>
            <person name="Heitman J."/>
            <person name="Hesse C."/>
            <person name="Hori C."/>
            <person name="Igarashi K."/>
            <person name="Jurgens J.A."/>
            <person name="Kallen N."/>
            <person name="Kersten P."/>
            <person name="Kohler A."/>
            <person name="Kuees U."/>
            <person name="Kumar T.K.A."/>
            <person name="Kuo A."/>
            <person name="LaButti K."/>
            <person name="Larrondo L.F."/>
            <person name="Lindquist E."/>
            <person name="Ling A."/>
            <person name="Lombard V."/>
            <person name="Lucas S."/>
            <person name="Lundell T."/>
            <person name="Martin R."/>
            <person name="McLaughlin D.J."/>
            <person name="Morgenstern I."/>
            <person name="Morin E."/>
            <person name="Murat C."/>
            <person name="Nagy L.G."/>
            <person name="Nolan M."/>
            <person name="Ohm R.A."/>
            <person name="Patyshakuliyeva A."/>
            <person name="Rokas A."/>
            <person name="Ruiz-Duenas F.J."/>
            <person name="Sabat G."/>
            <person name="Salamov A."/>
            <person name="Samejima M."/>
            <person name="Schmutz J."/>
            <person name="Slot J.C."/>
            <person name="St John F."/>
            <person name="Stenlid J."/>
            <person name="Sun H."/>
            <person name="Sun S."/>
            <person name="Syed K."/>
            <person name="Tsang A."/>
            <person name="Wiebenga A."/>
            <person name="Young D."/>
            <person name="Pisabarro A."/>
            <person name="Eastwood D.C."/>
            <person name="Martin F."/>
            <person name="Cullen D."/>
            <person name="Grigoriev I.V."/>
            <person name="Hibbett D.S."/>
        </authorList>
    </citation>
    <scope>NUCLEOTIDE SEQUENCE</scope>
    <source>
        <strain evidence="3">FP-58527</strain>
    </source>
</reference>
<dbReference type="InParanoid" id="S8DND2"/>
<dbReference type="OrthoDB" id="3251205at2759"/>
<dbReference type="EMBL" id="KE504342">
    <property type="protein sequence ID" value="EPS92813.1"/>
    <property type="molecule type" value="Genomic_DNA"/>
</dbReference>
<dbReference type="Proteomes" id="UP000015241">
    <property type="component" value="Unassembled WGS sequence"/>
</dbReference>
<dbReference type="AlphaFoldDB" id="S8DND2"/>
<feature type="domain" description="CxC1-like cysteine cluster associated with KDZ transposases" evidence="1">
    <location>
        <begin position="20"/>
        <end position="93"/>
    </location>
</feature>
<keyword evidence="3" id="KW-1185">Reference proteome</keyword>
<dbReference type="HOGENOM" id="CLU_013084_3_3_1"/>
<proteinExistence type="predicted"/>
<evidence type="ECO:0000313" key="3">
    <source>
        <dbReference type="Proteomes" id="UP000015241"/>
    </source>
</evidence>
<dbReference type="Pfam" id="PF18758">
    <property type="entry name" value="KDZ"/>
    <property type="match status" value="1"/>
</dbReference>
<protein>
    <recommendedName>
        <fullName evidence="1">CxC1-like cysteine cluster associated with KDZ transposases domain-containing protein</fullName>
    </recommendedName>
</protein>
<dbReference type="PANTHER" id="PTHR33096:SF1">
    <property type="entry name" value="CXC1-LIKE CYSTEINE CLUSTER ASSOCIATED WITH KDZ TRANSPOSASES DOMAIN-CONTAINING PROTEIN"/>
    <property type="match status" value="1"/>
</dbReference>
<dbReference type="InterPro" id="IPR040521">
    <property type="entry name" value="KDZ"/>
</dbReference>